<proteinExistence type="predicted"/>
<dbReference type="RefSeq" id="WP_079721734.1">
    <property type="nucleotide sequence ID" value="NZ_FUYY01000007.1"/>
</dbReference>
<dbReference type="EMBL" id="FUYY01000007">
    <property type="protein sequence ID" value="SKB76990.1"/>
    <property type="molecule type" value="Genomic_DNA"/>
</dbReference>
<accession>A0A1T5DZP1</accession>
<protein>
    <submittedName>
        <fullName evidence="1">Uncharacterized protein</fullName>
    </submittedName>
</protein>
<dbReference type="STRING" id="241145.SAMN05660776_2898"/>
<keyword evidence="2" id="KW-1185">Reference proteome</keyword>
<name>A0A1T5DZP1_9FLAO</name>
<sequence length="186" mass="22087">MKDLNQFKFRGKRGEKNLLIITLYPVDYDNFLSRIALQNIDAIARDYDYDGWIISSICPLKDLRKLNSVQFIHPVIIYYRITMLKNLLSEKDINIRDVWLAWGDGVENENRQYLKAAIGHLYGTLLEFDLRYWCISRTRRANPRDASPETLRGIIPEIEPPTLVKFDFQHYVQRRELELKPRITIQ</sequence>
<dbReference type="Proteomes" id="UP000190230">
    <property type="component" value="Unassembled WGS sequence"/>
</dbReference>
<dbReference type="AlphaFoldDB" id="A0A1T5DZP1"/>
<organism evidence="1 2">
    <name type="scientific">Salegentibacter holothuriorum</name>
    <dbReference type="NCBI Taxonomy" id="241145"/>
    <lineage>
        <taxon>Bacteria</taxon>
        <taxon>Pseudomonadati</taxon>
        <taxon>Bacteroidota</taxon>
        <taxon>Flavobacteriia</taxon>
        <taxon>Flavobacteriales</taxon>
        <taxon>Flavobacteriaceae</taxon>
        <taxon>Salegentibacter</taxon>
    </lineage>
</organism>
<reference evidence="2" key="1">
    <citation type="submission" date="2017-02" db="EMBL/GenBank/DDBJ databases">
        <authorList>
            <person name="Varghese N."/>
            <person name="Submissions S."/>
        </authorList>
    </citation>
    <scope>NUCLEOTIDE SEQUENCE [LARGE SCALE GENOMIC DNA]</scope>
    <source>
        <strain evidence="2">DSM 23405</strain>
    </source>
</reference>
<gene>
    <name evidence="1" type="ORF">SAMN05660776_2898</name>
</gene>
<evidence type="ECO:0000313" key="1">
    <source>
        <dbReference type="EMBL" id="SKB76990.1"/>
    </source>
</evidence>
<evidence type="ECO:0000313" key="2">
    <source>
        <dbReference type="Proteomes" id="UP000190230"/>
    </source>
</evidence>
<dbReference type="OrthoDB" id="9807577at2"/>